<reference evidence="7" key="1">
    <citation type="journal article" date="2014" name="Int. J. Syst. Evol. Microbiol.">
        <title>Complete genome sequence of Corynebacterium casei LMG S-19264T (=DSM 44701T), isolated from a smear-ripened cheese.</title>
        <authorList>
            <consortium name="US DOE Joint Genome Institute (JGI-PGF)"/>
            <person name="Walter F."/>
            <person name="Albersmeier A."/>
            <person name="Kalinowski J."/>
            <person name="Ruckert C."/>
        </authorList>
    </citation>
    <scope>NUCLEOTIDE SEQUENCE</scope>
    <source>
        <strain evidence="7">CGMCC 4.5737</strain>
    </source>
</reference>
<dbReference type="Gene3D" id="3.40.50.300">
    <property type="entry name" value="P-loop containing nucleotide triphosphate hydrolases"/>
    <property type="match status" value="1"/>
</dbReference>
<proteinExistence type="inferred from homology"/>
<evidence type="ECO:0000313" key="7">
    <source>
        <dbReference type="EMBL" id="GGM68139.1"/>
    </source>
</evidence>
<keyword evidence="2" id="KW-0545">Nucleotide biosynthesis</keyword>
<evidence type="ECO:0000313" key="8">
    <source>
        <dbReference type="Proteomes" id="UP000637578"/>
    </source>
</evidence>
<organism evidence="7 8">
    <name type="scientific">Longimycelium tulufanense</name>
    <dbReference type="NCBI Taxonomy" id="907463"/>
    <lineage>
        <taxon>Bacteria</taxon>
        <taxon>Bacillati</taxon>
        <taxon>Actinomycetota</taxon>
        <taxon>Actinomycetes</taxon>
        <taxon>Pseudonocardiales</taxon>
        <taxon>Pseudonocardiaceae</taxon>
        <taxon>Longimycelium</taxon>
    </lineage>
</organism>
<dbReference type="RefSeq" id="WP_189060241.1">
    <property type="nucleotide sequence ID" value="NZ_BMMK01000022.1"/>
</dbReference>
<dbReference type="InterPro" id="IPR027417">
    <property type="entry name" value="P-loop_NTPase"/>
</dbReference>
<gene>
    <name evidence="7" type="ORF">GCM10012275_43360</name>
</gene>
<dbReference type="PRINTS" id="PR00094">
    <property type="entry name" value="ADENYLTKNASE"/>
</dbReference>
<evidence type="ECO:0000256" key="4">
    <source>
        <dbReference type="ARBA" id="ARBA00022777"/>
    </source>
</evidence>
<dbReference type="GO" id="GO:0005524">
    <property type="term" value="F:ATP binding"/>
    <property type="evidence" value="ECO:0007669"/>
    <property type="project" value="UniProtKB-KW"/>
</dbReference>
<keyword evidence="4 5" id="KW-0418">Kinase</keyword>
<comment type="caution">
    <text evidence="7">The sequence shown here is derived from an EMBL/GenBank/DDBJ whole genome shotgun (WGS) entry which is preliminary data.</text>
</comment>
<dbReference type="EMBL" id="BMMK01000022">
    <property type="protein sequence ID" value="GGM68139.1"/>
    <property type="molecule type" value="Genomic_DNA"/>
</dbReference>
<dbReference type="GO" id="GO:0005737">
    <property type="term" value="C:cytoplasm"/>
    <property type="evidence" value="ECO:0007669"/>
    <property type="project" value="UniProtKB-SubCell"/>
</dbReference>
<dbReference type="EC" id="2.7.4.3" evidence="6"/>
<keyword evidence="8" id="KW-1185">Reference proteome</keyword>
<dbReference type="InterPro" id="IPR000850">
    <property type="entry name" value="Adenylat/UMP-CMP_kin"/>
</dbReference>
<keyword evidence="6" id="KW-0067">ATP-binding</keyword>
<keyword evidence="3 6" id="KW-0547">Nucleotide-binding</keyword>
<keyword evidence="1 5" id="KW-0808">Transferase</keyword>
<accession>A0A8J3CFK9</accession>
<evidence type="ECO:0000256" key="5">
    <source>
        <dbReference type="RuleBase" id="RU003330"/>
    </source>
</evidence>
<evidence type="ECO:0000256" key="3">
    <source>
        <dbReference type="ARBA" id="ARBA00022741"/>
    </source>
</evidence>
<dbReference type="Proteomes" id="UP000637578">
    <property type="component" value="Unassembled WGS sequence"/>
</dbReference>
<dbReference type="SUPFAM" id="SSF52540">
    <property type="entry name" value="P-loop containing nucleoside triphosphate hydrolases"/>
    <property type="match status" value="1"/>
</dbReference>
<evidence type="ECO:0000256" key="6">
    <source>
        <dbReference type="RuleBase" id="RU003331"/>
    </source>
</evidence>
<evidence type="ECO:0000256" key="2">
    <source>
        <dbReference type="ARBA" id="ARBA00022727"/>
    </source>
</evidence>
<reference evidence="7" key="2">
    <citation type="submission" date="2020-09" db="EMBL/GenBank/DDBJ databases">
        <authorList>
            <person name="Sun Q."/>
            <person name="Zhou Y."/>
        </authorList>
    </citation>
    <scope>NUCLEOTIDE SEQUENCE</scope>
    <source>
        <strain evidence="7">CGMCC 4.5737</strain>
    </source>
</reference>
<comment type="subunit">
    <text evidence="6">Monomer.</text>
</comment>
<comment type="catalytic activity">
    <reaction evidence="6">
        <text>AMP + ATP = 2 ADP</text>
        <dbReference type="Rhea" id="RHEA:12973"/>
        <dbReference type="ChEBI" id="CHEBI:30616"/>
        <dbReference type="ChEBI" id="CHEBI:456215"/>
        <dbReference type="ChEBI" id="CHEBI:456216"/>
        <dbReference type="EC" id="2.7.4.3"/>
    </reaction>
</comment>
<dbReference type="GO" id="GO:0004017">
    <property type="term" value="F:AMP kinase activity"/>
    <property type="evidence" value="ECO:0007669"/>
    <property type="project" value="UniProtKB-EC"/>
</dbReference>
<comment type="similarity">
    <text evidence="5">Belongs to the adenylate kinase family.</text>
</comment>
<protein>
    <recommendedName>
        <fullName evidence="6">Adenylate kinase</fullName>
        <ecNumber evidence="6">2.7.4.3</ecNumber>
    </recommendedName>
</protein>
<sequence length="242" mass="26261">MSSSTREGTAATPLRLVAVVGPPGVGKSTATGVLTRRLGARVWRLREAAAAYQRAHPGATHLFRTTDPLGWLPDLTVEVLLAAFLRGRRPSGLVVLEGFPGSARQLHMLCALAAGLPVGVLALDASDRTCEQRAQGRRVCAVCEPDPRRPAPRHPQDPERCARCRHPLVRRHSDATDRFQDRLHRYRVRAPLIRSMAHRLGVPHQVITVEDGPEACRDRVLTAAKSLSVSTPGGPVISPAHL</sequence>
<comment type="subcellular location">
    <subcellularLocation>
        <location evidence="6">Cytoplasm</location>
    </subcellularLocation>
</comment>
<name>A0A8J3CFK9_9PSEU</name>
<evidence type="ECO:0000256" key="1">
    <source>
        <dbReference type="ARBA" id="ARBA00022679"/>
    </source>
</evidence>
<dbReference type="Pfam" id="PF13671">
    <property type="entry name" value="AAA_33"/>
    <property type="match status" value="1"/>
</dbReference>
<dbReference type="AlphaFoldDB" id="A0A8J3CFK9"/>